<evidence type="ECO:0000259" key="10">
    <source>
        <dbReference type="Pfam" id="PF06144"/>
    </source>
</evidence>
<dbReference type="PANTHER" id="PTHR34388:SF1">
    <property type="entry name" value="DNA POLYMERASE III SUBUNIT DELTA"/>
    <property type="match status" value="1"/>
</dbReference>
<sequence length="368" mass="40091">MAPTLNPYQLEAALNKQAPGPLYLVIGEEDLLRDHALALLKAAILGDGGDFNYDLFYGDEAAGADIRNCASELPAFAERRLVVVKAAEKLPARETETLVEYLSDPVETTTLVFVSPKLDGRLKFSQALTRRAVLIDCSPPREAQLNAWVTREAERLGIRLDEQAHHALREAVGGSLHGLRREMEKLAAYTSPACSVTAADVQALRGIEPGASIFDLTLAIAEGQRGRALSILARNLEAGEAPLRLLGSLAWQYRRIWKVKESLAGGGRDGEAARTLRMDPERVRSFVSRFSFEHLLAVSRLLFEADDHLKGGGGSRPKIVLERLLFRLCDLAPNKPGGATPTPTKAGRGQTRVVSNVRTVRSGSRTGR</sequence>
<reference evidence="13" key="1">
    <citation type="submission" date="2015-09" db="EMBL/GenBank/DDBJ databases">
        <authorList>
            <person name="Daims H."/>
        </authorList>
    </citation>
    <scope>NUCLEOTIDE SEQUENCE [LARGE SCALE GENOMIC DNA]</scope>
</reference>
<feature type="compositionally biased region" description="Low complexity" evidence="9">
    <location>
        <begin position="351"/>
        <end position="368"/>
    </location>
</feature>
<evidence type="ECO:0000256" key="4">
    <source>
        <dbReference type="ARBA" id="ARBA00022695"/>
    </source>
</evidence>
<dbReference type="OrthoDB" id="9769782at2"/>
<keyword evidence="13" id="KW-1185">Reference proteome</keyword>
<feature type="region of interest" description="Disordered" evidence="9">
    <location>
        <begin position="335"/>
        <end position="368"/>
    </location>
</feature>
<dbReference type="STRING" id="1715989.NITINOP_1415"/>
<dbReference type="PANTHER" id="PTHR34388">
    <property type="entry name" value="DNA POLYMERASE III SUBUNIT DELTA"/>
    <property type="match status" value="1"/>
</dbReference>
<dbReference type="InterPro" id="IPR027417">
    <property type="entry name" value="P-loop_NTPase"/>
</dbReference>
<evidence type="ECO:0000256" key="5">
    <source>
        <dbReference type="ARBA" id="ARBA00022705"/>
    </source>
</evidence>
<keyword evidence="5" id="KW-0235">DNA replication</keyword>
<keyword evidence="4 12" id="KW-0548">Nucleotidyltransferase</keyword>
<dbReference type="InterPro" id="IPR048466">
    <property type="entry name" value="DNA_pol3_delta-like_C"/>
</dbReference>
<dbReference type="Gene3D" id="1.10.8.60">
    <property type="match status" value="1"/>
</dbReference>
<protein>
    <recommendedName>
        <fullName evidence="2">DNA polymerase III subunit delta</fullName>
        <ecNumber evidence="1">2.7.7.7</ecNumber>
    </recommendedName>
</protein>
<evidence type="ECO:0000256" key="6">
    <source>
        <dbReference type="ARBA" id="ARBA00022932"/>
    </source>
</evidence>
<dbReference type="Pfam" id="PF21694">
    <property type="entry name" value="DNA_pol3_delta_C"/>
    <property type="match status" value="1"/>
</dbReference>
<dbReference type="NCBIfam" id="TIGR01128">
    <property type="entry name" value="holA"/>
    <property type="match status" value="1"/>
</dbReference>
<evidence type="ECO:0000313" key="12">
    <source>
        <dbReference type="EMBL" id="CUQ66390.1"/>
    </source>
</evidence>
<comment type="catalytic activity">
    <reaction evidence="8">
        <text>DNA(n) + a 2'-deoxyribonucleoside 5'-triphosphate = DNA(n+1) + diphosphate</text>
        <dbReference type="Rhea" id="RHEA:22508"/>
        <dbReference type="Rhea" id="RHEA-COMP:17339"/>
        <dbReference type="Rhea" id="RHEA-COMP:17340"/>
        <dbReference type="ChEBI" id="CHEBI:33019"/>
        <dbReference type="ChEBI" id="CHEBI:61560"/>
        <dbReference type="ChEBI" id="CHEBI:173112"/>
        <dbReference type="EC" id="2.7.7.7"/>
    </reaction>
</comment>
<evidence type="ECO:0000256" key="1">
    <source>
        <dbReference type="ARBA" id="ARBA00012417"/>
    </source>
</evidence>
<dbReference type="Gene3D" id="1.20.272.10">
    <property type="match status" value="1"/>
</dbReference>
<feature type="domain" description="DNA polymerase III delta N-terminal" evidence="10">
    <location>
        <begin position="23"/>
        <end position="137"/>
    </location>
</feature>
<organism evidence="12 13">
    <name type="scientific">Candidatus Nitrospira inopinata</name>
    <dbReference type="NCBI Taxonomy" id="1715989"/>
    <lineage>
        <taxon>Bacteria</taxon>
        <taxon>Pseudomonadati</taxon>
        <taxon>Nitrospirota</taxon>
        <taxon>Nitrospiria</taxon>
        <taxon>Nitrospirales</taxon>
        <taxon>Nitrospiraceae</taxon>
        <taxon>Nitrospira</taxon>
    </lineage>
</organism>
<dbReference type="InterPro" id="IPR008921">
    <property type="entry name" value="DNA_pol3_clamp-load_cplx_C"/>
</dbReference>
<dbReference type="SUPFAM" id="SSF48019">
    <property type="entry name" value="post-AAA+ oligomerization domain-like"/>
    <property type="match status" value="1"/>
</dbReference>
<dbReference type="EC" id="2.7.7.7" evidence="1"/>
<comment type="similarity">
    <text evidence="7">Belongs to the DNA polymerase HolA subunit family.</text>
</comment>
<feature type="domain" description="DNA polymerase III delta subunit-like C-terminal" evidence="11">
    <location>
        <begin position="212"/>
        <end position="327"/>
    </location>
</feature>
<evidence type="ECO:0000256" key="2">
    <source>
        <dbReference type="ARBA" id="ARBA00017703"/>
    </source>
</evidence>
<dbReference type="GO" id="GO:0003677">
    <property type="term" value="F:DNA binding"/>
    <property type="evidence" value="ECO:0007669"/>
    <property type="project" value="InterPro"/>
</dbReference>
<evidence type="ECO:0000256" key="8">
    <source>
        <dbReference type="ARBA" id="ARBA00049244"/>
    </source>
</evidence>
<name>A0A0S4KVC8_9BACT</name>
<keyword evidence="3 12" id="KW-0808">Transferase</keyword>
<dbReference type="AlphaFoldDB" id="A0A0S4KVC8"/>
<dbReference type="KEGG" id="nio:NITINOP_1415"/>
<dbReference type="EMBL" id="LN885086">
    <property type="protein sequence ID" value="CUQ66390.1"/>
    <property type="molecule type" value="Genomic_DNA"/>
</dbReference>
<dbReference type="Gene3D" id="3.40.50.300">
    <property type="entry name" value="P-loop containing nucleotide triphosphate hydrolases"/>
    <property type="match status" value="1"/>
</dbReference>
<dbReference type="GO" id="GO:0009360">
    <property type="term" value="C:DNA polymerase III complex"/>
    <property type="evidence" value="ECO:0007669"/>
    <property type="project" value="InterPro"/>
</dbReference>
<dbReference type="RefSeq" id="WP_062484407.1">
    <property type="nucleotide sequence ID" value="NZ_LN885086.1"/>
</dbReference>
<evidence type="ECO:0000313" key="13">
    <source>
        <dbReference type="Proteomes" id="UP000066284"/>
    </source>
</evidence>
<keyword evidence="6" id="KW-0239">DNA-directed DNA polymerase</keyword>
<dbReference type="Proteomes" id="UP000066284">
    <property type="component" value="Chromosome 1"/>
</dbReference>
<dbReference type="SUPFAM" id="SSF52540">
    <property type="entry name" value="P-loop containing nucleoside triphosphate hydrolases"/>
    <property type="match status" value="1"/>
</dbReference>
<accession>A0A0S4KVC8</accession>
<evidence type="ECO:0000256" key="9">
    <source>
        <dbReference type="SAM" id="MobiDB-lite"/>
    </source>
</evidence>
<dbReference type="InterPro" id="IPR010372">
    <property type="entry name" value="DNA_pol3_delta_N"/>
</dbReference>
<dbReference type="GO" id="GO:0003887">
    <property type="term" value="F:DNA-directed DNA polymerase activity"/>
    <property type="evidence" value="ECO:0007669"/>
    <property type="project" value="UniProtKB-KW"/>
</dbReference>
<evidence type="ECO:0000259" key="11">
    <source>
        <dbReference type="Pfam" id="PF21694"/>
    </source>
</evidence>
<evidence type="ECO:0000256" key="3">
    <source>
        <dbReference type="ARBA" id="ARBA00022679"/>
    </source>
</evidence>
<dbReference type="GO" id="GO:0006261">
    <property type="term" value="P:DNA-templated DNA replication"/>
    <property type="evidence" value="ECO:0007669"/>
    <property type="project" value="TreeGrafter"/>
</dbReference>
<gene>
    <name evidence="12" type="primary">holA</name>
    <name evidence="12" type="ORF">NITINOP_1415</name>
</gene>
<dbReference type="Pfam" id="PF06144">
    <property type="entry name" value="DNA_pol3_delta"/>
    <property type="match status" value="1"/>
</dbReference>
<evidence type="ECO:0000256" key="7">
    <source>
        <dbReference type="ARBA" id="ARBA00034754"/>
    </source>
</evidence>
<proteinExistence type="inferred from homology"/>
<dbReference type="InterPro" id="IPR005790">
    <property type="entry name" value="DNA_polIII_delta"/>
</dbReference>